<organism evidence="2 3">
    <name type="scientific">Cervus elaphus hippelaphus</name>
    <name type="common">European red deer</name>
    <dbReference type="NCBI Taxonomy" id="46360"/>
    <lineage>
        <taxon>Eukaryota</taxon>
        <taxon>Metazoa</taxon>
        <taxon>Chordata</taxon>
        <taxon>Craniata</taxon>
        <taxon>Vertebrata</taxon>
        <taxon>Euteleostomi</taxon>
        <taxon>Mammalia</taxon>
        <taxon>Eutheria</taxon>
        <taxon>Laurasiatheria</taxon>
        <taxon>Artiodactyla</taxon>
        <taxon>Ruminantia</taxon>
        <taxon>Pecora</taxon>
        <taxon>Cervidae</taxon>
        <taxon>Cervinae</taxon>
        <taxon>Cervus</taxon>
    </lineage>
</organism>
<comment type="caution">
    <text evidence="2">The sequence shown here is derived from an EMBL/GenBank/DDBJ whole genome shotgun (WGS) entry which is preliminary data.</text>
</comment>
<feature type="region of interest" description="Disordered" evidence="1">
    <location>
        <begin position="56"/>
        <end position="76"/>
    </location>
</feature>
<gene>
    <name evidence="2" type="ORF">Celaphus_00003434</name>
</gene>
<dbReference type="OrthoDB" id="6513042at2759"/>
<dbReference type="Proteomes" id="UP000242450">
    <property type="component" value="Chromosome 9"/>
</dbReference>
<accession>A0A212D0D9</accession>
<proteinExistence type="predicted"/>
<evidence type="ECO:0000313" key="3">
    <source>
        <dbReference type="Proteomes" id="UP000242450"/>
    </source>
</evidence>
<evidence type="ECO:0000313" key="2">
    <source>
        <dbReference type="EMBL" id="OWK11574.1"/>
    </source>
</evidence>
<reference evidence="2 3" key="1">
    <citation type="journal article" date="2018" name="Mol. Genet. Genomics">
        <title>The red deer Cervus elaphus genome CerEla1.0: sequencing, annotating, genes, and chromosomes.</title>
        <authorList>
            <person name="Bana N.A."/>
            <person name="Nyiri A."/>
            <person name="Nagy J."/>
            <person name="Frank K."/>
            <person name="Nagy T."/>
            <person name="Steger V."/>
            <person name="Schiller M."/>
            <person name="Lakatos P."/>
            <person name="Sugar L."/>
            <person name="Horn P."/>
            <person name="Barta E."/>
            <person name="Orosz L."/>
        </authorList>
    </citation>
    <scope>NUCLEOTIDE SEQUENCE [LARGE SCALE GENOMIC DNA]</scope>
    <source>
        <strain evidence="2">Hungarian</strain>
    </source>
</reference>
<dbReference type="AlphaFoldDB" id="A0A212D0D9"/>
<name>A0A212D0D9_CEREH</name>
<protein>
    <submittedName>
        <fullName evidence="2">Uncharacterized protein</fullName>
    </submittedName>
</protein>
<dbReference type="EMBL" id="MKHE01000009">
    <property type="protein sequence ID" value="OWK11574.1"/>
    <property type="molecule type" value="Genomic_DNA"/>
</dbReference>
<evidence type="ECO:0000256" key="1">
    <source>
        <dbReference type="SAM" id="MobiDB-lite"/>
    </source>
</evidence>
<sequence>MRTSFDAQTAQPLGFNTPSAQVQMHLFHSPQPDTDAPSEVAALGAPSRGSCSWKGGLTGGLSVEHPAEPGEDGSVGKTSQLAEMNFKDSEGDACQRKDISYMPAVTGEYPILLARLTLLPARRAKCKEVTPQKDGPWKRHFWSVVTMAAVRSSSLASFLANPPGLWGCYAVSPVPLGSSLKEISPESSQWQPGIQDHCFLSRMVTIPSEQELLGLADHHGEHSCQYQNISKLEANSSKKLKEFQTQDHITVRRPSALQKRIGHVIKAPDNYVSEITAEPHSSYGCTVEVTHNFQMGFMWK</sequence>
<keyword evidence="3" id="KW-1185">Reference proteome</keyword>